<dbReference type="InterPro" id="IPR017972">
    <property type="entry name" value="Cyt_P450_CS"/>
</dbReference>
<keyword evidence="4 5" id="KW-0349">Heme</keyword>
<dbReference type="PANTHER" id="PTHR47955:SF15">
    <property type="entry name" value="CYTOCHROME P450 71A2-LIKE"/>
    <property type="match status" value="1"/>
</dbReference>
<comment type="caution">
    <text evidence="6">The sequence shown here is derived from an EMBL/GenBank/DDBJ whole genome shotgun (WGS) entry which is preliminary data.</text>
</comment>
<feature type="binding site" description="axial binding residue" evidence="4">
    <location>
        <position position="447"/>
    </location>
    <ligand>
        <name>heme</name>
        <dbReference type="ChEBI" id="CHEBI:30413"/>
    </ligand>
    <ligandPart>
        <name>Fe</name>
        <dbReference type="ChEBI" id="CHEBI:18248"/>
    </ligandPart>
</feature>
<dbReference type="InterPro" id="IPR002401">
    <property type="entry name" value="Cyt_P450_E_grp-I"/>
</dbReference>
<protein>
    <submittedName>
        <fullName evidence="6">Cytochrome P450 71A9</fullName>
    </submittedName>
</protein>
<evidence type="ECO:0000256" key="1">
    <source>
        <dbReference type="ARBA" id="ARBA00010617"/>
    </source>
</evidence>
<dbReference type="Pfam" id="PF00067">
    <property type="entry name" value="p450"/>
    <property type="match status" value="1"/>
</dbReference>
<keyword evidence="7" id="KW-1185">Reference proteome</keyword>
<dbReference type="FunFam" id="1.10.630.10:FF:000011">
    <property type="entry name" value="Cytochrome P450 83B1"/>
    <property type="match status" value="1"/>
</dbReference>
<reference evidence="6" key="1">
    <citation type="journal article" date="2023" name="Nat. Commun.">
        <title>Diploid and tetraploid genomes of Acorus and the evolution of monocots.</title>
        <authorList>
            <person name="Ma L."/>
            <person name="Liu K.W."/>
            <person name="Li Z."/>
            <person name="Hsiao Y.Y."/>
            <person name="Qi Y."/>
            <person name="Fu T."/>
            <person name="Tang G.D."/>
            <person name="Zhang D."/>
            <person name="Sun W.H."/>
            <person name="Liu D.K."/>
            <person name="Li Y."/>
            <person name="Chen G.Z."/>
            <person name="Liu X.D."/>
            <person name="Liao X.Y."/>
            <person name="Jiang Y.T."/>
            <person name="Yu X."/>
            <person name="Hao Y."/>
            <person name="Huang J."/>
            <person name="Zhao X.W."/>
            <person name="Ke S."/>
            <person name="Chen Y.Y."/>
            <person name="Wu W.L."/>
            <person name="Hsu J.L."/>
            <person name="Lin Y.F."/>
            <person name="Huang M.D."/>
            <person name="Li C.Y."/>
            <person name="Huang L."/>
            <person name="Wang Z.W."/>
            <person name="Zhao X."/>
            <person name="Zhong W.Y."/>
            <person name="Peng D.H."/>
            <person name="Ahmad S."/>
            <person name="Lan S."/>
            <person name="Zhang J.S."/>
            <person name="Tsai W.C."/>
            <person name="Van de Peer Y."/>
            <person name="Liu Z.J."/>
        </authorList>
    </citation>
    <scope>NUCLEOTIDE SEQUENCE</scope>
    <source>
        <strain evidence="6">SCP</strain>
    </source>
</reference>
<dbReference type="GO" id="GO:0016705">
    <property type="term" value="F:oxidoreductase activity, acting on paired donors, with incorporation or reduction of molecular oxygen"/>
    <property type="evidence" value="ECO:0007669"/>
    <property type="project" value="InterPro"/>
</dbReference>
<evidence type="ECO:0000256" key="5">
    <source>
        <dbReference type="RuleBase" id="RU000461"/>
    </source>
</evidence>
<evidence type="ECO:0000256" key="4">
    <source>
        <dbReference type="PIRSR" id="PIRSR602401-1"/>
    </source>
</evidence>
<evidence type="ECO:0000256" key="2">
    <source>
        <dbReference type="ARBA" id="ARBA00022723"/>
    </source>
</evidence>
<dbReference type="GO" id="GO:0005506">
    <property type="term" value="F:iron ion binding"/>
    <property type="evidence" value="ECO:0007669"/>
    <property type="project" value="InterPro"/>
</dbReference>
<dbReference type="EMBL" id="JAUJYN010000005">
    <property type="protein sequence ID" value="KAK1271775.1"/>
    <property type="molecule type" value="Genomic_DNA"/>
</dbReference>
<dbReference type="PRINTS" id="PR00463">
    <property type="entry name" value="EP450I"/>
</dbReference>
<sequence length="506" mass="57632">MALNLPMHLFQEPETSSNIVMLALLVILLYILVHYSCISKNSNHPPSPPKIPIIGNLHQLGHLPHQSLRSLSLKHGPLMLLQIGRIPTLVVSSPEMAEQVLRTQDHIFANRPLVKIMDRLMYGQKNMSFSPYGEYWRQAKKVIILNLLSKKKVQSFQPIRDDEVTHLIRKISSSPGLVNLSEILNDTTSKIVCRAILGKYLANDKRGNDEFHDSLDKAMELIGEFRVEDFFPSLGWLGKFTGLDERVNEVSKMIDKLSNSVIDEHLTRKVTEKPDFVDVLIGLQEDPNADIKFSRDEIKAIFMDLIGAGTDTSYITVEWAMAELVRNPKMMKKAQEEVREIARKKSMVQQDDINGMLYLKAVVKEILRLHPPTPLLLPKELTEDTKLLGYNIPSKCRVLVNAWAIGRHPDYWERPEEFQPERFLNSSIDYQGQNFQLIPFGAGRRICPGLAFAIASIELVLANLLNHFEWKLPGELRGEDLNMDEAHGITIRRKQSLMLVAVPRSD</sequence>
<accession>A0AAV9B5C6</accession>
<evidence type="ECO:0000313" key="6">
    <source>
        <dbReference type="EMBL" id="KAK1271775.1"/>
    </source>
</evidence>
<dbReference type="PROSITE" id="PS00086">
    <property type="entry name" value="CYTOCHROME_P450"/>
    <property type="match status" value="1"/>
</dbReference>
<name>A0AAV9B5C6_ACOGR</name>
<keyword evidence="5" id="KW-0503">Monooxygenase</keyword>
<dbReference type="InterPro" id="IPR001128">
    <property type="entry name" value="Cyt_P450"/>
</dbReference>
<dbReference type="InterPro" id="IPR036396">
    <property type="entry name" value="Cyt_P450_sf"/>
</dbReference>
<dbReference type="GO" id="GO:0004497">
    <property type="term" value="F:monooxygenase activity"/>
    <property type="evidence" value="ECO:0007669"/>
    <property type="project" value="UniProtKB-KW"/>
</dbReference>
<dbReference type="Gene3D" id="1.10.630.10">
    <property type="entry name" value="Cytochrome P450"/>
    <property type="match status" value="1"/>
</dbReference>
<reference evidence="6" key="2">
    <citation type="submission" date="2023-06" db="EMBL/GenBank/DDBJ databases">
        <authorList>
            <person name="Ma L."/>
            <person name="Liu K.-W."/>
            <person name="Li Z."/>
            <person name="Hsiao Y.-Y."/>
            <person name="Qi Y."/>
            <person name="Fu T."/>
            <person name="Tang G."/>
            <person name="Zhang D."/>
            <person name="Sun W.-H."/>
            <person name="Liu D.-K."/>
            <person name="Li Y."/>
            <person name="Chen G.-Z."/>
            <person name="Liu X.-D."/>
            <person name="Liao X.-Y."/>
            <person name="Jiang Y.-T."/>
            <person name="Yu X."/>
            <person name="Hao Y."/>
            <person name="Huang J."/>
            <person name="Zhao X.-W."/>
            <person name="Ke S."/>
            <person name="Chen Y.-Y."/>
            <person name="Wu W.-L."/>
            <person name="Hsu J.-L."/>
            <person name="Lin Y.-F."/>
            <person name="Huang M.-D."/>
            <person name="Li C.-Y."/>
            <person name="Huang L."/>
            <person name="Wang Z.-W."/>
            <person name="Zhao X."/>
            <person name="Zhong W.-Y."/>
            <person name="Peng D.-H."/>
            <person name="Ahmad S."/>
            <person name="Lan S."/>
            <person name="Zhang J.-S."/>
            <person name="Tsai W.-C."/>
            <person name="Van De Peer Y."/>
            <person name="Liu Z.-J."/>
        </authorList>
    </citation>
    <scope>NUCLEOTIDE SEQUENCE</scope>
    <source>
        <strain evidence="6">SCP</strain>
        <tissue evidence="6">Leaves</tissue>
    </source>
</reference>
<keyword evidence="5" id="KW-0560">Oxidoreductase</keyword>
<dbReference type="SUPFAM" id="SSF48264">
    <property type="entry name" value="Cytochrome P450"/>
    <property type="match status" value="1"/>
</dbReference>
<keyword evidence="3 4" id="KW-0408">Iron</keyword>
<dbReference type="Proteomes" id="UP001179952">
    <property type="component" value="Unassembled WGS sequence"/>
</dbReference>
<comment type="similarity">
    <text evidence="1 5">Belongs to the cytochrome P450 family.</text>
</comment>
<proteinExistence type="inferred from homology"/>
<organism evidence="6 7">
    <name type="scientific">Acorus gramineus</name>
    <name type="common">Dwarf sweet flag</name>
    <dbReference type="NCBI Taxonomy" id="55184"/>
    <lineage>
        <taxon>Eukaryota</taxon>
        <taxon>Viridiplantae</taxon>
        <taxon>Streptophyta</taxon>
        <taxon>Embryophyta</taxon>
        <taxon>Tracheophyta</taxon>
        <taxon>Spermatophyta</taxon>
        <taxon>Magnoliopsida</taxon>
        <taxon>Liliopsida</taxon>
        <taxon>Acoraceae</taxon>
        <taxon>Acorus</taxon>
    </lineage>
</organism>
<dbReference type="PANTHER" id="PTHR47955">
    <property type="entry name" value="CYTOCHROME P450 FAMILY 71 PROTEIN"/>
    <property type="match status" value="1"/>
</dbReference>
<dbReference type="GO" id="GO:0020037">
    <property type="term" value="F:heme binding"/>
    <property type="evidence" value="ECO:0007669"/>
    <property type="project" value="InterPro"/>
</dbReference>
<evidence type="ECO:0000256" key="3">
    <source>
        <dbReference type="ARBA" id="ARBA00023004"/>
    </source>
</evidence>
<dbReference type="PRINTS" id="PR00385">
    <property type="entry name" value="P450"/>
</dbReference>
<comment type="cofactor">
    <cofactor evidence="4">
        <name>heme</name>
        <dbReference type="ChEBI" id="CHEBI:30413"/>
    </cofactor>
</comment>
<gene>
    <name evidence="6" type="ORF">QJS04_geneDACA004268</name>
</gene>
<evidence type="ECO:0000313" key="7">
    <source>
        <dbReference type="Proteomes" id="UP001179952"/>
    </source>
</evidence>
<keyword evidence="2 4" id="KW-0479">Metal-binding</keyword>
<dbReference type="AlphaFoldDB" id="A0AAV9B5C6"/>
<dbReference type="CDD" id="cd11072">
    <property type="entry name" value="CYP71-like"/>
    <property type="match status" value="1"/>
</dbReference>